<evidence type="ECO:0000256" key="16">
    <source>
        <dbReference type="RuleBase" id="RU003515"/>
    </source>
</evidence>
<dbReference type="EC" id="3.1.26.4" evidence="6 14"/>
<keyword evidence="19" id="KW-1185">Reference proteome</keyword>
<keyword evidence="12 14" id="KW-0378">Hydrolase</keyword>
<evidence type="ECO:0000256" key="10">
    <source>
        <dbReference type="ARBA" id="ARBA00022723"/>
    </source>
</evidence>
<evidence type="ECO:0000313" key="18">
    <source>
        <dbReference type="EMBL" id="SJZ78166.1"/>
    </source>
</evidence>
<dbReference type="GO" id="GO:0003723">
    <property type="term" value="F:RNA binding"/>
    <property type="evidence" value="ECO:0007669"/>
    <property type="project" value="UniProtKB-UniRule"/>
</dbReference>
<keyword evidence="11 14" id="KW-0255">Endonuclease</keyword>
<dbReference type="OrthoDB" id="9803420at2"/>
<evidence type="ECO:0000256" key="15">
    <source>
        <dbReference type="PROSITE-ProRule" id="PRU01319"/>
    </source>
</evidence>
<evidence type="ECO:0000256" key="7">
    <source>
        <dbReference type="ARBA" id="ARBA00019179"/>
    </source>
</evidence>
<keyword evidence="8 14" id="KW-0963">Cytoplasm</keyword>
<dbReference type="InterPro" id="IPR036397">
    <property type="entry name" value="RNaseH_sf"/>
</dbReference>
<dbReference type="GO" id="GO:0032299">
    <property type="term" value="C:ribonuclease H2 complex"/>
    <property type="evidence" value="ECO:0007669"/>
    <property type="project" value="TreeGrafter"/>
</dbReference>
<dbReference type="GO" id="GO:0030145">
    <property type="term" value="F:manganese ion binding"/>
    <property type="evidence" value="ECO:0007669"/>
    <property type="project" value="UniProtKB-UniRule"/>
</dbReference>
<dbReference type="GO" id="GO:0004523">
    <property type="term" value="F:RNA-DNA hybrid ribonuclease activity"/>
    <property type="evidence" value="ECO:0007669"/>
    <property type="project" value="UniProtKB-UniRule"/>
</dbReference>
<accession>A0A1T4NGJ0</accession>
<dbReference type="HAMAP" id="MF_00052_B">
    <property type="entry name" value="RNase_HII_B"/>
    <property type="match status" value="1"/>
</dbReference>
<dbReference type="CDD" id="cd07182">
    <property type="entry name" value="RNase_HII_bacteria_HII_like"/>
    <property type="match status" value="1"/>
</dbReference>
<dbReference type="NCBIfam" id="NF000595">
    <property type="entry name" value="PRK00015.1-3"/>
    <property type="match status" value="1"/>
</dbReference>
<protein>
    <recommendedName>
        <fullName evidence="7 14">Ribonuclease HII</fullName>
        <shortName evidence="14">RNase HII</shortName>
        <ecNumber evidence="6 14">3.1.26.4</ecNumber>
    </recommendedName>
</protein>
<dbReference type="GO" id="GO:0043137">
    <property type="term" value="P:DNA replication, removal of RNA primer"/>
    <property type="evidence" value="ECO:0007669"/>
    <property type="project" value="TreeGrafter"/>
</dbReference>
<comment type="function">
    <text evidence="3 14 16">Endonuclease that specifically degrades the RNA of RNA-DNA hybrids.</text>
</comment>
<reference evidence="19" key="1">
    <citation type="submission" date="2017-02" db="EMBL/GenBank/DDBJ databases">
        <authorList>
            <person name="Varghese N."/>
            <person name="Submissions S."/>
        </authorList>
    </citation>
    <scope>NUCLEOTIDE SEQUENCE [LARGE SCALE GENOMIC DNA]</scope>
    <source>
        <strain evidence="19">ATCC BAA-34</strain>
    </source>
</reference>
<dbReference type="STRING" id="115783.SAMN02745119_01615"/>
<dbReference type="PANTHER" id="PTHR10954">
    <property type="entry name" value="RIBONUCLEASE H2 SUBUNIT A"/>
    <property type="match status" value="1"/>
</dbReference>
<dbReference type="AlphaFoldDB" id="A0A1T4NGJ0"/>
<evidence type="ECO:0000259" key="17">
    <source>
        <dbReference type="PROSITE" id="PS51975"/>
    </source>
</evidence>
<dbReference type="SUPFAM" id="SSF53098">
    <property type="entry name" value="Ribonuclease H-like"/>
    <property type="match status" value="1"/>
</dbReference>
<proteinExistence type="inferred from homology"/>
<comment type="catalytic activity">
    <reaction evidence="1 14 15 16">
        <text>Endonucleolytic cleavage to 5'-phosphomonoester.</text>
        <dbReference type="EC" id="3.1.26.4"/>
    </reaction>
</comment>
<feature type="binding site" evidence="14 15">
    <location>
        <position position="32"/>
    </location>
    <ligand>
        <name>a divalent metal cation</name>
        <dbReference type="ChEBI" id="CHEBI:60240"/>
    </ligand>
</feature>
<evidence type="ECO:0000256" key="1">
    <source>
        <dbReference type="ARBA" id="ARBA00000077"/>
    </source>
</evidence>
<keyword evidence="13 14" id="KW-0464">Manganese</keyword>
<dbReference type="InterPro" id="IPR012337">
    <property type="entry name" value="RNaseH-like_sf"/>
</dbReference>
<dbReference type="Proteomes" id="UP000190102">
    <property type="component" value="Unassembled WGS sequence"/>
</dbReference>
<feature type="binding site" evidence="14 15">
    <location>
        <position position="33"/>
    </location>
    <ligand>
        <name>a divalent metal cation</name>
        <dbReference type="ChEBI" id="CHEBI:60240"/>
    </ligand>
</feature>
<dbReference type="EMBL" id="FUWR01000007">
    <property type="protein sequence ID" value="SJZ78166.1"/>
    <property type="molecule type" value="Genomic_DNA"/>
</dbReference>
<comment type="subcellular location">
    <subcellularLocation>
        <location evidence="4 14">Cytoplasm</location>
    </subcellularLocation>
</comment>
<evidence type="ECO:0000256" key="5">
    <source>
        <dbReference type="ARBA" id="ARBA00007383"/>
    </source>
</evidence>
<evidence type="ECO:0000256" key="3">
    <source>
        <dbReference type="ARBA" id="ARBA00004065"/>
    </source>
</evidence>
<comment type="similarity">
    <text evidence="5 14 16">Belongs to the RNase HII family.</text>
</comment>
<evidence type="ECO:0000256" key="13">
    <source>
        <dbReference type="ARBA" id="ARBA00023211"/>
    </source>
</evidence>
<dbReference type="GO" id="GO:0005737">
    <property type="term" value="C:cytoplasm"/>
    <property type="evidence" value="ECO:0007669"/>
    <property type="project" value="UniProtKB-SubCell"/>
</dbReference>
<comment type="cofactor">
    <cofactor evidence="2">
        <name>Mg(2+)</name>
        <dbReference type="ChEBI" id="CHEBI:18420"/>
    </cofactor>
</comment>
<dbReference type="GO" id="GO:0006298">
    <property type="term" value="P:mismatch repair"/>
    <property type="evidence" value="ECO:0007669"/>
    <property type="project" value="TreeGrafter"/>
</dbReference>
<dbReference type="FunFam" id="3.30.420.10:FF:000006">
    <property type="entry name" value="Ribonuclease HII"/>
    <property type="match status" value="1"/>
</dbReference>
<comment type="cofactor">
    <cofactor evidence="14 15">
        <name>Mn(2+)</name>
        <dbReference type="ChEBI" id="CHEBI:29035"/>
    </cofactor>
    <cofactor evidence="14 15">
        <name>Mg(2+)</name>
        <dbReference type="ChEBI" id="CHEBI:18420"/>
    </cofactor>
    <text evidence="14 15">Manganese or magnesium. Binds 1 divalent metal ion per monomer in the absence of substrate. May bind a second metal ion after substrate binding.</text>
</comment>
<organism evidence="18 19">
    <name type="scientific">Trichlorobacter thiogenes</name>
    <dbReference type="NCBI Taxonomy" id="115783"/>
    <lineage>
        <taxon>Bacteria</taxon>
        <taxon>Pseudomonadati</taxon>
        <taxon>Thermodesulfobacteriota</taxon>
        <taxon>Desulfuromonadia</taxon>
        <taxon>Geobacterales</taxon>
        <taxon>Geobacteraceae</taxon>
        <taxon>Trichlorobacter</taxon>
    </lineage>
</organism>
<keyword evidence="10 14" id="KW-0479">Metal-binding</keyword>
<dbReference type="Pfam" id="PF01351">
    <property type="entry name" value="RNase_HII"/>
    <property type="match status" value="1"/>
</dbReference>
<evidence type="ECO:0000256" key="2">
    <source>
        <dbReference type="ARBA" id="ARBA00001946"/>
    </source>
</evidence>
<name>A0A1T4NGJ0_9BACT</name>
<dbReference type="RefSeq" id="WP_078789917.1">
    <property type="nucleotide sequence ID" value="NZ_FUWR01000007.1"/>
</dbReference>
<dbReference type="Gene3D" id="3.30.420.10">
    <property type="entry name" value="Ribonuclease H-like superfamily/Ribonuclease H"/>
    <property type="match status" value="1"/>
</dbReference>
<dbReference type="PROSITE" id="PS51975">
    <property type="entry name" value="RNASE_H_2"/>
    <property type="match status" value="1"/>
</dbReference>
<dbReference type="InterPro" id="IPR024567">
    <property type="entry name" value="RNase_HII/HIII_dom"/>
</dbReference>
<evidence type="ECO:0000256" key="12">
    <source>
        <dbReference type="ARBA" id="ARBA00022801"/>
    </source>
</evidence>
<evidence type="ECO:0000256" key="11">
    <source>
        <dbReference type="ARBA" id="ARBA00022759"/>
    </source>
</evidence>
<evidence type="ECO:0000313" key="19">
    <source>
        <dbReference type="Proteomes" id="UP000190102"/>
    </source>
</evidence>
<evidence type="ECO:0000256" key="9">
    <source>
        <dbReference type="ARBA" id="ARBA00022722"/>
    </source>
</evidence>
<dbReference type="InterPro" id="IPR022898">
    <property type="entry name" value="RNase_HII"/>
</dbReference>
<feature type="binding site" evidence="14 15">
    <location>
        <position position="124"/>
    </location>
    <ligand>
        <name>a divalent metal cation</name>
        <dbReference type="ChEBI" id="CHEBI:60240"/>
    </ligand>
</feature>
<sequence length="208" mass="22675">MQTSLFDPPVLSLYHFELQARSHGFRQIAGIDEAGRGPLAGPVVAAAVILDPDHPIEGVNDSKKLSEKRREQLFELIMTHAAAVGVGLADAETIDRINILQATRQAMLEAVQTLPCSPDYLLIDGITTIASPLPQQTLKQGDSRSASIAAASIIAKVTRDRLMLDYDRHYPTYGFARHKGYGSAAHLAALQQHGPCPIHRMTFSRVKT</sequence>
<dbReference type="PANTHER" id="PTHR10954:SF18">
    <property type="entry name" value="RIBONUCLEASE HII"/>
    <property type="match status" value="1"/>
</dbReference>
<feature type="domain" description="RNase H type-2" evidence="17">
    <location>
        <begin position="26"/>
        <end position="208"/>
    </location>
</feature>
<keyword evidence="9 14" id="KW-0540">Nuclease</keyword>
<evidence type="ECO:0000256" key="8">
    <source>
        <dbReference type="ARBA" id="ARBA00022490"/>
    </source>
</evidence>
<dbReference type="NCBIfam" id="NF000594">
    <property type="entry name" value="PRK00015.1-1"/>
    <property type="match status" value="1"/>
</dbReference>
<evidence type="ECO:0000256" key="6">
    <source>
        <dbReference type="ARBA" id="ARBA00012180"/>
    </source>
</evidence>
<evidence type="ECO:0000256" key="14">
    <source>
        <dbReference type="HAMAP-Rule" id="MF_00052"/>
    </source>
</evidence>
<dbReference type="InterPro" id="IPR001352">
    <property type="entry name" value="RNase_HII/HIII"/>
</dbReference>
<evidence type="ECO:0000256" key="4">
    <source>
        <dbReference type="ARBA" id="ARBA00004496"/>
    </source>
</evidence>
<gene>
    <name evidence="14" type="primary">rnhB</name>
    <name evidence="18" type="ORF">SAMN02745119_01615</name>
</gene>